<dbReference type="NCBIfam" id="NF047371">
    <property type="entry name" value="FlcA_CTERM"/>
    <property type="match status" value="1"/>
</dbReference>
<feature type="compositionally biased region" description="Low complexity" evidence="1">
    <location>
        <begin position="257"/>
        <end position="266"/>
    </location>
</feature>
<proteinExistence type="predicted"/>
<feature type="compositionally biased region" description="Basic and acidic residues" evidence="1">
    <location>
        <begin position="45"/>
        <end position="54"/>
    </location>
</feature>
<reference evidence="2" key="1">
    <citation type="journal article" date="2020" name="mSystems">
        <title>Genome- and Community-Level Interaction Insights into Carbon Utilization and Element Cycling Functions of Hydrothermarchaeota in Hydrothermal Sediment.</title>
        <authorList>
            <person name="Zhou Z."/>
            <person name="Liu Y."/>
            <person name="Xu W."/>
            <person name="Pan J."/>
            <person name="Luo Z.H."/>
            <person name="Li M."/>
        </authorList>
    </citation>
    <scope>NUCLEOTIDE SEQUENCE [LARGE SCALE GENOMIC DNA]</scope>
    <source>
        <strain evidence="2">SpSt-503</strain>
    </source>
</reference>
<sequence>MLGPEEAASNLEQSGPAQQEAFELSEDMNFAVPDDLLQGFSDEIEASRTEKGSDSTDFNLSDFNLEESPPAESPLEETTLEQAEFEPPSAEQGGEEAPLEELPVESSTLEESVPEVTDFEGAAFETASFPEDVLADTGFGAAESEEFAPSAEPAETAEALQTPEAEAGPESDILDLESLGGEELGFEEVPPKQQELPETQGSELSEPSEPEAFDFSIPEFEDSFPETSPGTAAPAATGSLGDLSSLGGSEFGEFDEFSLGSESLEGPAGPSATENKESGLGSLPGIEDFSLSGIDDLFVQNKEPVATATPSGRPSKTTEAQIPSVEEISLSEEDYKKLENTLASYPLNLRIACEELIAEQAVLPDQMATLVKMLVRGAPAKETATLASRLLGRTISIPKGFEKKTGEELEAEQASFTYIFRHRVLPILELFAFVLLISASLFYLSFEFIYTPLKAESIYKKGYERIEAGDYQRANERFYEAFNLWRKKSWFFKYAQKFRDKRQYIYAEQKYEELLRFYPRDKKGALEFADFETTYLNNYAKADKILRNEILDYSVDDKEGLLALGDVNLAWGDLEPSRYEEARKAYARYMEKYGQEDAVLERMLKYFIRTDNLAEVLPLQAYFMESSKRKISGAALAEMGGYLLDKKLQDVKGVPDKNISKIEGLREVLERAIKTDKKLPEGYYHLARYFSKFGKQVDERTMLEKALSVFETAPELSSRRIGYHIDTYRRYALLLRNNKEFITAQAQLNEGLKIFEDAVQRRVLARSPEFGRLYADLADIEYFSAGNYEAALKHYATALANGWAPAEIQYRMGVIYYSQKAWAEALEKFFATSLDFPLNRRLLFALGNTTYMRGDYHAAQGYYNRLLDILETERSRFPMLVPNDRPEHMELVERLMMARNNLAATLENLADEMGNSKLRSQAFALYAESSRAWDLITRDPKSMVRSDSKNLAYLNTRNTLYPIKNYEPQIYTNIDRDVLEPSLWEEILQK</sequence>
<dbReference type="EMBL" id="DSVL01000346">
    <property type="protein sequence ID" value="HFH30070.1"/>
    <property type="molecule type" value="Genomic_DNA"/>
</dbReference>
<feature type="compositionally biased region" description="Low complexity" evidence="1">
    <location>
        <begin position="137"/>
        <end position="159"/>
    </location>
</feature>
<feature type="compositionally biased region" description="Acidic residues" evidence="1">
    <location>
        <begin position="93"/>
        <end position="103"/>
    </location>
</feature>
<protein>
    <submittedName>
        <fullName evidence="2">Tetratricopeptide repeat protein</fullName>
    </submittedName>
</protein>
<evidence type="ECO:0000313" key="2">
    <source>
        <dbReference type="EMBL" id="HFH30070.1"/>
    </source>
</evidence>
<dbReference type="InterPro" id="IPR011990">
    <property type="entry name" value="TPR-like_helical_dom_sf"/>
</dbReference>
<comment type="caution">
    <text evidence="2">The sequence shown here is derived from an EMBL/GenBank/DDBJ whole genome shotgun (WGS) entry which is preliminary data.</text>
</comment>
<name>A0A7C3EDT2_9SPIR</name>
<feature type="compositionally biased region" description="Polar residues" evidence="1">
    <location>
        <begin position="196"/>
        <end position="205"/>
    </location>
</feature>
<accession>A0A7C3EDT2</accession>
<feature type="region of interest" description="Disordered" evidence="1">
    <location>
        <begin position="1"/>
        <end position="284"/>
    </location>
</feature>
<evidence type="ECO:0000256" key="1">
    <source>
        <dbReference type="SAM" id="MobiDB-lite"/>
    </source>
</evidence>
<organism evidence="2">
    <name type="scientific">Gracilinema caldarium</name>
    <dbReference type="NCBI Taxonomy" id="215591"/>
    <lineage>
        <taxon>Bacteria</taxon>
        <taxon>Pseudomonadati</taxon>
        <taxon>Spirochaetota</taxon>
        <taxon>Spirochaetia</taxon>
        <taxon>Spirochaetales</taxon>
        <taxon>Breznakiellaceae</taxon>
        <taxon>Gracilinema</taxon>
    </lineage>
</organism>
<dbReference type="InterPro" id="IPR058109">
    <property type="entry name" value="FlcA_C"/>
</dbReference>
<dbReference type="SUPFAM" id="SSF48452">
    <property type="entry name" value="TPR-like"/>
    <property type="match status" value="2"/>
</dbReference>
<feature type="compositionally biased region" description="Low complexity" evidence="1">
    <location>
        <begin position="227"/>
        <end position="248"/>
    </location>
</feature>
<dbReference type="AlphaFoldDB" id="A0A7C3EDT2"/>
<dbReference type="Gene3D" id="1.25.40.10">
    <property type="entry name" value="Tetratricopeptide repeat domain"/>
    <property type="match status" value="1"/>
</dbReference>
<gene>
    <name evidence="2" type="ORF">ENS59_11285</name>
</gene>